<sequence length="227" mass="23244">MSVVEHIRGGLVVSCQAYGDEPMNRPEVMAAVAQSAVRGGACAIRARGVADLEAVREAVDVPVIGLDKIGDHGVFITPTLENALMIAATGCEVVALDGTGRPRPDGLSLAETVAGLKQRFPTTLVMADCATTEEARAAVEAGADLVGTTLAGYTQDRAMTDGPDLAVLAEICASVGIPVIAEGRYATAEHVRQALGHGAHAVCVGSAITHPERITRALLAELTSGPA</sequence>
<dbReference type="NCBIfam" id="NF002231">
    <property type="entry name" value="PRK01130.1"/>
    <property type="match status" value="1"/>
</dbReference>
<dbReference type="InterPro" id="IPR011060">
    <property type="entry name" value="RibuloseP-bd_barrel"/>
</dbReference>
<dbReference type="Proteomes" id="UP000886842">
    <property type="component" value="Unassembled WGS sequence"/>
</dbReference>
<evidence type="ECO:0000256" key="7">
    <source>
        <dbReference type="HAMAP-Rule" id="MF_01235"/>
    </source>
</evidence>
<dbReference type="InterPro" id="IPR007260">
    <property type="entry name" value="NanE"/>
</dbReference>
<dbReference type="InterPro" id="IPR013785">
    <property type="entry name" value="Aldolase_TIM"/>
</dbReference>
<reference evidence="8" key="2">
    <citation type="journal article" date="2021" name="PeerJ">
        <title>Extensive microbial diversity within the chicken gut microbiome revealed by metagenomics and culture.</title>
        <authorList>
            <person name="Gilroy R."/>
            <person name="Ravi A."/>
            <person name="Getino M."/>
            <person name="Pursley I."/>
            <person name="Horton D.L."/>
            <person name="Alikhan N.F."/>
            <person name="Baker D."/>
            <person name="Gharbi K."/>
            <person name="Hall N."/>
            <person name="Watson M."/>
            <person name="Adriaenssens E.M."/>
            <person name="Foster-Nyarko E."/>
            <person name="Jarju S."/>
            <person name="Secka A."/>
            <person name="Antonio M."/>
            <person name="Oren A."/>
            <person name="Chaudhuri R.R."/>
            <person name="La Ragione R."/>
            <person name="Hildebrand F."/>
            <person name="Pallen M.J."/>
        </authorList>
    </citation>
    <scope>NUCLEOTIDE SEQUENCE</scope>
    <source>
        <strain evidence="8">ChiGjej1B1-24693</strain>
    </source>
</reference>
<comment type="caution">
    <text evidence="8">The sequence shown here is derived from an EMBL/GenBank/DDBJ whole genome shotgun (WGS) entry which is preliminary data.</text>
</comment>
<dbReference type="AlphaFoldDB" id="A0A9D1KM79"/>
<dbReference type="Pfam" id="PF04131">
    <property type="entry name" value="NanE"/>
    <property type="match status" value="1"/>
</dbReference>
<dbReference type="EMBL" id="DVLP01000197">
    <property type="protein sequence ID" value="HIT75196.1"/>
    <property type="molecule type" value="Genomic_DNA"/>
</dbReference>
<evidence type="ECO:0000313" key="9">
    <source>
        <dbReference type="Proteomes" id="UP000886842"/>
    </source>
</evidence>
<dbReference type="Gene3D" id="3.20.20.70">
    <property type="entry name" value="Aldolase class I"/>
    <property type="match status" value="1"/>
</dbReference>
<comment type="pathway">
    <text evidence="3 7">Amino-sugar metabolism; N-acetylneuraminate degradation; D-fructose 6-phosphate from N-acetylneuraminate: step 3/5.</text>
</comment>
<dbReference type="GO" id="GO:0005975">
    <property type="term" value="P:carbohydrate metabolic process"/>
    <property type="evidence" value="ECO:0007669"/>
    <property type="project" value="UniProtKB-UniRule"/>
</dbReference>
<keyword evidence="5 7" id="KW-0413">Isomerase</keyword>
<evidence type="ECO:0000256" key="1">
    <source>
        <dbReference type="ARBA" id="ARBA00000056"/>
    </source>
</evidence>
<dbReference type="GO" id="GO:0047465">
    <property type="term" value="F:N-acylglucosamine-6-phosphate 2-epimerase activity"/>
    <property type="evidence" value="ECO:0007669"/>
    <property type="project" value="UniProtKB-EC"/>
</dbReference>
<dbReference type="PANTHER" id="PTHR36204:SF1">
    <property type="entry name" value="N-ACETYLMANNOSAMINE-6-PHOSPHATE 2-EPIMERASE-RELATED"/>
    <property type="match status" value="1"/>
</dbReference>
<dbReference type="EC" id="5.1.3.9" evidence="7"/>
<keyword evidence="6 7" id="KW-0119">Carbohydrate metabolism</keyword>
<organism evidence="8 9">
    <name type="scientific">Candidatus Avipropionibacterium avicola</name>
    <dbReference type="NCBI Taxonomy" id="2840701"/>
    <lineage>
        <taxon>Bacteria</taxon>
        <taxon>Bacillati</taxon>
        <taxon>Actinomycetota</taxon>
        <taxon>Actinomycetes</taxon>
        <taxon>Propionibacteriales</taxon>
        <taxon>Propionibacteriaceae</taxon>
        <taxon>Propionibacteriaceae incertae sedis</taxon>
        <taxon>Candidatus Avipropionibacterium</taxon>
    </lineage>
</organism>
<evidence type="ECO:0000256" key="5">
    <source>
        <dbReference type="ARBA" id="ARBA00023235"/>
    </source>
</evidence>
<dbReference type="SUPFAM" id="SSF51366">
    <property type="entry name" value="Ribulose-phoshate binding barrel"/>
    <property type="match status" value="1"/>
</dbReference>
<comment type="similarity">
    <text evidence="4 7">Belongs to the NanE family.</text>
</comment>
<evidence type="ECO:0000313" key="8">
    <source>
        <dbReference type="EMBL" id="HIT75196.1"/>
    </source>
</evidence>
<comment type="function">
    <text evidence="2 7">Converts N-acetylmannosamine-6-phosphate (ManNAc-6-P) to N-acetylglucosamine-6-phosphate (GlcNAc-6-P).</text>
</comment>
<name>A0A9D1KM79_9ACTN</name>
<dbReference type="GO" id="GO:0005829">
    <property type="term" value="C:cytosol"/>
    <property type="evidence" value="ECO:0007669"/>
    <property type="project" value="TreeGrafter"/>
</dbReference>
<dbReference type="GO" id="GO:0006053">
    <property type="term" value="P:N-acetylmannosamine catabolic process"/>
    <property type="evidence" value="ECO:0007669"/>
    <property type="project" value="TreeGrafter"/>
</dbReference>
<dbReference type="GO" id="GO:0019262">
    <property type="term" value="P:N-acetylneuraminate catabolic process"/>
    <property type="evidence" value="ECO:0007669"/>
    <property type="project" value="UniProtKB-UniRule"/>
</dbReference>
<evidence type="ECO:0000256" key="6">
    <source>
        <dbReference type="ARBA" id="ARBA00023277"/>
    </source>
</evidence>
<evidence type="ECO:0000256" key="4">
    <source>
        <dbReference type="ARBA" id="ARBA00007439"/>
    </source>
</evidence>
<proteinExistence type="inferred from homology"/>
<evidence type="ECO:0000256" key="2">
    <source>
        <dbReference type="ARBA" id="ARBA00002147"/>
    </source>
</evidence>
<protein>
    <recommendedName>
        <fullName evidence="7">Putative N-acetylmannosamine-6-phosphate 2-epimerase</fullName>
        <ecNumber evidence="7">5.1.3.9</ecNumber>
    </recommendedName>
    <alternativeName>
        <fullName evidence="7">ManNAc-6-P epimerase</fullName>
    </alternativeName>
</protein>
<evidence type="ECO:0000256" key="3">
    <source>
        <dbReference type="ARBA" id="ARBA00005081"/>
    </source>
</evidence>
<dbReference type="CDD" id="cd04729">
    <property type="entry name" value="NanE"/>
    <property type="match status" value="1"/>
</dbReference>
<accession>A0A9D1KM79</accession>
<dbReference type="HAMAP" id="MF_01235">
    <property type="entry name" value="ManNAc6P_epimer"/>
    <property type="match status" value="1"/>
</dbReference>
<reference evidence="8" key="1">
    <citation type="submission" date="2020-10" db="EMBL/GenBank/DDBJ databases">
        <authorList>
            <person name="Gilroy R."/>
        </authorList>
    </citation>
    <scope>NUCLEOTIDE SEQUENCE</scope>
    <source>
        <strain evidence="8">ChiGjej1B1-24693</strain>
    </source>
</reference>
<comment type="catalytic activity">
    <reaction evidence="1 7">
        <text>an N-acyl-D-glucosamine 6-phosphate = an N-acyl-D-mannosamine 6-phosphate</text>
        <dbReference type="Rhea" id="RHEA:23932"/>
        <dbReference type="ChEBI" id="CHEBI:57599"/>
        <dbReference type="ChEBI" id="CHEBI:57666"/>
        <dbReference type="EC" id="5.1.3.9"/>
    </reaction>
</comment>
<gene>
    <name evidence="7" type="primary">nanE</name>
    <name evidence="8" type="ORF">IAA98_06405</name>
</gene>
<dbReference type="PANTHER" id="PTHR36204">
    <property type="entry name" value="N-ACETYLMANNOSAMINE-6-PHOSPHATE 2-EPIMERASE-RELATED"/>
    <property type="match status" value="1"/>
</dbReference>